<evidence type="ECO:0000256" key="2">
    <source>
        <dbReference type="ARBA" id="ARBA00022555"/>
    </source>
</evidence>
<comment type="function">
    <text evidence="7">Catalyzes the release of premature peptidyl moieties from peptidyl-tRNA molecules trapped in stalled 50S ribosomal subunits, and thus maintains levels of free tRNAs and 50S ribosomes.</text>
</comment>
<dbReference type="PANTHER" id="PTHR17224:SF1">
    <property type="entry name" value="PEPTIDYL-TRNA HYDROLASE"/>
    <property type="match status" value="1"/>
</dbReference>
<comment type="similarity">
    <text evidence="5 7 9">Belongs to the PTH family.</text>
</comment>
<gene>
    <name evidence="7 10" type="primary">pth</name>
    <name evidence="10" type="ORF">MCORR_v1c02330</name>
</gene>
<protein>
    <recommendedName>
        <fullName evidence="6 7">Peptidyl-tRNA hydrolase</fullName>
        <shortName evidence="7">Pth</shortName>
        <ecNumber evidence="1 7">3.1.1.29</ecNumber>
    </recommendedName>
</protein>
<dbReference type="Pfam" id="PF01195">
    <property type="entry name" value="Pept_tRNA_hydro"/>
    <property type="match status" value="1"/>
</dbReference>
<evidence type="ECO:0000256" key="3">
    <source>
        <dbReference type="ARBA" id="ARBA00022801"/>
    </source>
</evidence>
<keyword evidence="3 7" id="KW-0378">Hydrolase</keyword>
<dbReference type="RefSeq" id="WP_104207786.1">
    <property type="nucleotide sequence ID" value="NZ_PHNF01000001.1"/>
</dbReference>
<dbReference type="AlphaFoldDB" id="A0A2S5RHA6"/>
<dbReference type="GO" id="GO:0000049">
    <property type="term" value="F:tRNA binding"/>
    <property type="evidence" value="ECO:0007669"/>
    <property type="project" value="UniProtKB-UniRule"/>
</dbReference>
<feature type="active site" description="Proton acceptor" evidence="7">
    <location>
        <position position="19"/>
    </location>
</feature>
<comment type="subcellular location">
    <subcellularLocation>
        <location evidence="7">Cytoplasm</location>
    </subcellularLocation>
</comment>
<evidence type="ECO:0000313" key="10">
    <source>
        <dbReference type="EMBL" id="PPE06602.1"/>
    </source>
</evidence>
<feature type="binding site" evidence="7">
    <location>
        <position position="66"/>
    </location>
    <ligand>
        <name>tRNA</name>
        <dbReference type="ChEBI" id="CHEBI:17843"/>
    </ligand>
</feature>
<sequence>MKLIFALGNPGKQYEKTRHNAGWIALDILLEEFGYDKVQLDKDAHIYTSKFNGEKVMFIKPQTFMNNSGDIVRKMFDFYKVGIEDILIMHDEKDFTINKNQLKFGGSSAGHNGIKSIINKMSTQDFLRYRIGIDPPLENWLIVDWVLSKFSEDNINDIKKSTKINSQYIKEWIAGKKITTINI</sequence>
<dbReference type="GO" id="GO:0005737">
    <property type="term" value="C:cytoplasm"/>
    <property type="evidence" value="ECO:0007669"/>
    <property type="project" value="UniProtKB-SubCell"/>
</dbReference>
<dbReference type="InterPro" id="IPR001328">
    <property type="entry name" value="Pept_tRNA_hydro"/>
</dbReference>
<evidence type="ECO:0000256" key="1">
    <source>
        <dbReference type="ARBA" id="ARBA00013260"/>
    </source>
</evidence>
<dbReference type="GO" id="GO:0004045">
    <property type="term" value="F:peptidyl-tRNA hydrolase activity"/>
    <property type="evidence" value="ECO:0007669"/>
    <property type="project" value="UniProtKB-UniRule"/>
</dbReference>
<feature type="binding site" evidence="7">
    <location>
        <position position="14"/>
    </location>
    <ligand>
        <name>tRNA</name>
        <dbReference type="ChEBI" id="CHEBI:17843"/>
    </ligand>
</feature>
<reference evidence="10 11" key="1">
    <citation type="submission" date="2017-11" db="EMBL/GenBank/DDBJ databases">
        <title>Genome sequence of Mesoplasma corruscae ELCA-2 (ATCC 49579).</title>
        <authorList>
            <person name="Lo W.-S."/>
            <person name="Kuo C.-H."/>
        </authorList>
    </citation>
    <scope>NUCLEOTIDE SEQUENCE [LARGE SCALE GENOMIC DNA]</scope>
    <source>
        <strain evidence="10 11">ELCA-2</strain>
    </source>
</reference>
<dbReference type="PROSITE" id="PS01195">
    <property type="entry name" value="PEPT_TRNA_HYDROL_1"/>
    <property type="match status" value="1"/>
</dbReference>
<evidence type="ECO:0000256" key="4">
    <source>
        <dbReference type="ARBA" id="ARBA00022884"/>
    </source>
</evidence>
<comment type="subunit">
    <text evidence="7">Monomer.</text>
</comment>
<comment type="catalytic activity">
    <reaction evidence="7 8">
        <text>an N-acyl-L-alpha-aminoacyl-tRNA + H2O = an N-acyl-L-amino acid + a tRNA + H(+)</text>
        <dbReference type="Rhea" id="RHEA:54448"/>
        <dbReference type="Rhea" id="RHEA-COMP:10123"/>
        <dbReference type="Rhea" id="RHEA-COMP:13883"/>
        <dbReference type="ChEBI" id="CHEBI:15377"/>
        <dbReference type="ChEBI" id="CHEBI:15378"/>
        <dbReference type="ChEBI" id="CHEBI:59874"/>
        <dbReference type="ChEBI" id="CHEBI:78442"/>
        <dbReference type="ChEBI" id="CHEBI:138191"/>
        <dbReference type="EC" id="3.1.1.29"/>
    </reaction>
</comment>
<dbReference type="Gene3D" id="3.40.50.1470">
    <property type="entry name" value="Peptidyl-tRNA hydrolase"/>
    <property type="match status" value="1"/>
</dbReference>
<evidence type="ECO:0000256" key="5">
    <source>
        <dbReference type="ARBA" id="ARBA00038063"/>
    </source>
</evidence>
<dbReference type="InterPro" id="IPR036416">
    <property type="entry name" value="Pept_tRNA_hydro_sf"/>
</dbReference>
<evidence type="ECO:0000313" key="11">
    <source>
        <dbReference type="Proteomes" id="UP000239785"/>
    </source>
</evidence>
<evidence type="ECO:0000256" key="9">
    <source>
        <dbReference type="RuleBase" id="RU004320"/>
    </source>
</evidence>
<keyword evidence="7" id="KW-0963">Cytoplasm</keyword>
<keyword evidence="11" id="KW-1185">Reference proteome</keyword>
<evidence type="ECO:0000256" key="6">
    <source>
        <dbReference type="ARBA" id="ARBA00050038"/>
    </source>
</evidence>
<dbReference type="InterPro" id="IPR018171">
    <property type="entry name" value="Pept_tRNA_hydro_CS"/>
</dbReference>
<dbReference type="EC" id="3.1.1.29" evidence="1 7"/>
<dbReference type="CDD" id="cd00462">
    <property type="entry name" value="PTH"/>
    <property type="match status" value="1"/>
</dbReference>
<keyword evidence="4 7" id="KW-0694">RNA-binding</keyword>
<dbReference type="SUPFAM" id="SSF53178">
    <property type="entry name" value="Peptidyl-tRNA hydrolase-like"/>
    <property type="match status" value="1"/>
</dbReference>
<name>A0A2S5RHA6_9MOLU</name>
<dbReference type="OrthoDB" id="9800507at2"/>
<accession>A0A2S5RHA6</accession>
<comment type="caution">
    <text evidence="10">The sequence shown here is derived from an EMBL/GenBank/DDBJ whole genome shotgun (WGS) entry which is preliminary data.</text>
</comment>
<feature type="site" description="Discriminates between blocked and unblocked aminoacyl-tRNA" evidence="7">
    <location>
        <position position="9"/>
    </location>
</feature>
<comment type="function">
    <text evidence="7">Hydrolyzes ribosome-free peptidyl-tRNAs (with 1 or more amino acids incorporated), which drop off the ribosome during protein synthesis, or as a result of ribosome stalling.</text>
</comment>
<dbReference type="PANTHER" id="PTHR17224">
    <property type="entry name" value="PEPTIDYL-TRNA HYDROLASE"/>
    <property type="match status" value="1"/>
</dbReference>
<dbReference type="EMBL" id="PHNF01000001">
    <property type="protein sequence ID" value="PPE06602.1"/>
    <property type="molecule type" value="Genomic_DNA"/>
</dbReference>
<dbReference type="HAMAP" id="MF_00083">
    <property type="entry name" value="Pept_tRNA_hydro_bact"/>
    <property type="match status" value="1"/>
</dbReference>
<feature type="binding site" evidence="7">
    <location>
        <position position="64"/>
    </location>
    <ligand>
        <name>tRNA</name>
        <dbReference type="ChEBI" id="CHEBI:17843"/>
    </ligand>
</feature>
<dbReference type="NCBIfam" id="TIGR00447">
    <property type="entry name" value="pth"/>
    <property type="match status" value="1"/>
</dbReference>
<dbReference type="GO" id="GO:0072344">
    <property type="term" value="P:rescue of stalled ribosome"/>
    <property type="evidence" value="ECO:0007669"/>
    <property type="project" value="UniProtKB-UniRule"/>
</dbReference>
<keyword evidence="2 7" id="KW-0820">tRNA-binding</keyword>
<evidence type="ECO:0000256" key="7">
    <source>
        <dbReference type="HAMAP-Rule" id="MF_00083"/>
    </source>
</evidence>
<dbReference type="Proteomes" id="UP000239785">
    <property type="component" value="Unassembled WGS sequence"/>
</dbReference>
<feature type="binding site" evidence="7">
    <location>
        <position position="112"/>
    </location>
    <ligand>
        <name>tRNA</name>
        <dbReference type="ChEBI" id="CHEBI:17843"/>
    </ligand>
</feature>
<proteinExistence type="inferred from homology"/>
<dbReference type="GO" id="GO:0006515">
    <property type="term" value="P:protein quality control for misfolded or incompletely synthesized proteins"/>
    <property type="evidence" value="ECO:0007669"/>
    <property type="project" value="UniProtKB-UniRule"/>
</dbReference>
<feature type="site" description="Stabilizes the basic form of H active site to accept a proton" evidence="7">
    <location>
        <position position="91"/>
    </location>
</feature>
<dbReference type="PROSITE" id="PS01196">
    <property type="entry name" value="PEPT_TRNA_HYDROL_2"/>
    <property type="match status" value="1"/>
</dbReference>
<evidence type="ECO:0000256" key="8">
    <source>
        <dbReference type="RuleBase" id="RU000673"/>
    </source>
</evidence>
<organism evidence="10 11">
    <name type="scientific">Mesoplasma corruscae</name>
    <dbReference type="NCBI Taxonomy" id="216874"/>
    <lineage>
        <taxon>Bacteria</taxon>
        <taxon>Bacillati</taxon>
        <taxon>Mycoplasmatota</taxon>
        <taxon>Mollicutes</taxon>
        <taxon>Entomoplasmatales</taxon>
        <taxon>Entomoplasmataceae</taxon>
        <taxon>Mesoplasma</taxon>
    </lineage>
</organism>